<dbReference type="PANTHER" id="PTHR42756">
    <property type="entry name" value="TRANSCRIPTIONAL REGULATOR, MARR"/>
    <property type="match status" value="1"/>
</dbReference>
<dbReference type="Proteomes" id="UP001317705">
    <property type="component" value="Chromosome"/>
</dbReference>
<reference evidence="5 6" key="1">
    <citation type="submission" date="2022-12" db="EMBL/GenBank/DDBJ databases">
        <title>Polyphasic characterization of Geotalea uranireducens NIT-SL11 newly isolated from a complex of sewage sludge and microbially reduced graphene oxide.</title>
        <authorList>
            <person name="Xie L."/>
            <person name="Yoshida N."/>
            <person name="Meng L."/>
        </authorList>
    </citation>
    <scope>NUCLEOTIDE SEQUENCE [LARGE SCALE GENOMIC DNA]</scope>
    <source>
        <strain evidence="5 6">NIT-SL11</strain>
    </source>
</reference>
<name>A0ABN6VVN8_9BACT</name>
<evidence type="ECO:0000313" key="5">
    <source>
        <dbReference type="EMBL" id="BDV43612.1"/>
    </source>
</evidence>
<dbReference type="PROSITE" id="PS50995">
    <property type="entry name" value="HTH_MARR_2"/>
    <property type="match status" value="1"/>
</dbReference>
<organism evidence="5 6">
    <name type="scientific">Geotalea uraniireducens</name>
    <dbReference type="NCBI Taxonomy" id="351604"/>
    <lineage>
        <taxon>Bacteria</taxon>
        <taxon>Pseudomonadati</taxon>
        <taxon>Thermodesulfobacteriota</taxon>
        <taxon>Desulfuromonadia</taxon>
        <taxon>Geobacterales</taxon>
        <taxon>Geobacteraceae</taxon>
        <taxon>Geotalea</taxon>
    </lineage>
</organism>
<keyword evidence="2" id="KW-0238">DNA-binding</keyword>
<keyword evidence="1" id="KW-0805">Transcription regulation</keyword>
<proteinExistence type="predicted"/>
<dbReference type="PANTHER" id="PTHR42756:SF1">
    <property type="entry name" value="TRANSCRIPTIONAL REPRESSOR OF EMRAB OPERON"/>
    <property type="match status" value="1"/>
</dbReference>
<evidence type="ECO:0000256" key="3">
    <source>
        <dbReference type="ARBA" id="ARBA00023163"/>
    </source>
</evidence>
<feature type="domain" description="HTH marR-type" evidence="4">
    <location>
        <begin position="6"/>
        <end position="138"/>
    </location>
</feature>
<dbReference type="InterPro" id="IPR036388">
    <property type="entry name" value="WH-like_DNA-bd_sf"/>
</dbReference>
<dbReference type="Gene3D" id="1.10.10.10">
    <property type="entry name" value="Winged helix-like DNA-binding domain superfamily/Winged helix DNA-binding domain"/>
    <property type="match status" value="1"/>
</dbReference>
<dbReference type="RefSeq" id="WP_281999738.1">
    <property type="nucleotide sequence ID" value="NZ_AP027151.1"/>
</dbReference>
<dbReference type="EMBL" id="AP027151">
    <property type="protein sequence ID" value="BDV43612.1"/>
    <property type="molecule type" value="Genomic_DNA"/>
</dbReference>
<dbReference type="Pfam" id="PF01047">
    <property type="entry name" value="MarR"/>
    <property type="match status" value="1"/>
</dbReference>
<evidence type="ECO:0000259" key="4">
    <source>
        <dbReference type="PROSITE" id="PS50995"/>
    </source>
</evidence>
<dbReference type="InterPro" id="IPR000835">
    <property type="entry name" value="HTH_MarR-typ"/>
</dbReference>
<dbReference type="PRINTS" id="PR00598">
    <property type="entry name" value="HTHMARR"/>
</dbReference>
<protein>
    <submittedName>
        <fullName evidence="5">MarR family transcriptional regulator</fullName>
    </submittedName>
</protein>
<dbReference type="InterPro" id="IPR036390">
    <property type="entry name" value="WH_DNA-bd_sf"/>
</dbReference>
<keyword evidence="6" id="KW-1185">Reference proteome</keyword>
<accession>A0ABN6VVN8</accession>
<dbReference type="SUPFAM" id="SSF46785">
    <property type="entry name" value="Winged helix' DNA-binding domain"/>
    <property type="match status" value="1"/>
</dbReference>
<evidence type="ECO:0000313" key="6">
    <source>
        <dbReference type="Proteomes" id="UP001317705"/>
    </source>
</evidence>
<sequence>METKVDKDLCYKLQYLARLLIVELNEKMKPYSVTQGQLPVLCCLGEQGGQTQTELCEKIQVEQPTMANTLRRMERDGLITRTACDQDKRQARIYLTEQTRPSVAALQEKRDEVIARMTSGMSAKEQETLHQLIDNAIRALKNPDTSPEEK</sequence>
<keyword evidence="3" id="KW-0804">Transcription</keyword>
<evidence type="ECO:0000256" key="2">
    <source>
        <dbReference type="ARBA" id="ARBA00023125"/>
    </source>
</evidence>
<gene>
    <name evidence="5" type="ORF">GURASL_25350</name>
</gene>
<evidence type="ECO:0000256" key="1">
    <source>
        <dbReference type="ARBA" id="ARBA00023015"/>
    </source>
</evidence>
<dbReference type="SMART" id="SM00347">
    <property type="entry name" value="HTH_MARR"/>
    <property type="match status" value="1"/>
</dbReference>